<dbReference type="EMBL" id="DSPX01000128">
    <property type="protein sequence ID" value="HGG01498.1"/>
    <property type="molecule type" value="Genomic_DNA"/>
</dbReference>
<evidence type="ECO:0000313" key="1">
    <source>
        <dbReference type="EMBL" id="HGG01498.1"/>
    </source>
</evidence>
<dbReference type="Pfam" id="PF10216">
    <property type="entry name" value="ChpXY"/>
    <property type="match status" value="1"/>
</dbReference>
<organism evidence="1">
    <name type="scientific">Planktothricoides sp. SpSt-374</name>
    <dbReference type="NCBI Taxonomy" id="2282167"/>
    <lineage>
        <taxon>Bacteria</taxon>
        <taxon>Bacillati</taxon>
        <taxon>Cyanobacteriota</taxon>
        <taxon>Cyanophyceae</taxon>
        <taxon>Oscillatoriophycideae</taxon>
        <taxon>Oscillatoriales</taxon>
        <taxon>Oscillatoriaceae</taxon>
        <taxon>Planktothricoides</taxon>
    </lineage>
</organism>
<dbReference type="AlphaFoldDB" id="A0A7C3VMK6"/>
<name>A0A7C3VMK6_9CYAN</name>
<dbReference type="NCBIfam" id="TIGR01964">
    <property type="entry name" value="chpXY"/>
    <property type="match status" value="1"/>
</dbReference>
<dbReference type="InterPro" id="IPR010220">
    <property type="entry name" value="CO2_hydration"/>
</dbReference>
<reference evidence="1" key="1">
    <citation type="journal article" date="2020" name="mSystems">
        <title>Genome- and Community-Level Interaction Insights into Carbon Utilization and Element Cycling Functions of Hydrothermarchaeota in Hydrothermal Sediment.</title>
        <authorList>
            <person name="Zhou Z."/>
            <person name="Liu Y."/>
            <person name="Xu W."/>
            <person name="Pan J."/>
            <person name="Luo Z.H."/>
            <person name="Li M."/>
        </authorList>
    </citation>
    <scope>NUCLEOTIDE SEQUENCE [LARGE SCALE GENOMIC DNA]</scope>
    <source>
        <strain evidence="1">SpSt-374</strain>
    </source>
</reference>
<proteinExistence type="predicted"/>
<gene>
    <name evidence="1" type="ORF">ENR15_12825</name>
</gene>
<protein>
    <submittedName>
        <fullName evidence="1">CO2 hydration protein</fullName>
    </submittedName>
</protein>
<comment type="caution">
    <text evidence="1">The sequence shown here is derived from an EMBL/GenBank/DDBJ whole genome shotgun (WGS) entry which is preliminary data.</text>
</comment>
<accession>A0A7C3VMK6</accession>
<sequence>MVSINLKPSKHPLAEYIYHLEAGAAMLQDSPGNVLEVVGILKSYGIVLDAYYRNLIYIADHQFLVLFPFFKYFNGEVSVDKLLRHWWHDRINFEYAEYCMRAMMWHGGGGLDSYLDSPEFKALAEKAIEAKLKGNFVMLSLHKLFPEFLPEQIRQLCYYSALGQFWRVMSDMFIDLSDRYDRKEITSIPQVVQHIQDGLVAAANNPITYQVTINGQVYEIIPPSVGLTFLMDTAVPYVEAVFFRGTPFPGTISYNAQAAQIPLEQSDFIYGALYADPLPIGGAGIPPTLLMQDMRHFLPPYLHDIYRRGRREEDDLRVQICQSFQKSMFCVTTAAIRGLAPHPLDTSDPDQQRANRIYLETWMNRFIPSRLVDVNRGEM</sequence>